<evidence type="ECO:0000313" key="2">
    <source>
        <dbReference type="Proteomes" id="UP000625711"/>
    </source>
</evidence>
<proteinExistence type="predicted"/>
<gene>
    <name evidence="1" type="ORF">GWI33_010920</name>
</gene>
<dbReference type="AlphaFoldDB" id="A0A834ILD8"/>
<feature type="non-terminal residue" evidence="1">
    <location>
        <position position="1"/>
    </location>
</feature>
<name>A0A834ILD8_RHYFE</name>
<sequence>EQYFISIYGVKTFGIHQPFIPFFYTTSLRYEVSSDKASFSIGWLKPNSLARRNFT</sequence>
<keyword evidence="2" id="KW-1185">Reference proteome</keyword>
<dbReference type="EMBL" id="JAACXV010008453">
    <property type="protein sequence ID" value="KAF7276102.1"/>
    <property type="molecule type" value="Genomic_DNA"/>
</dbReference>
<accession>A0A834ILD8</accession>
<protein>
    <submittedName>
        <fullName evidence="1">Uncharacterized protein</fullName>
    </submittedName>
</protein>
<feature type="non-terminal residue" evidence="1">
    <location>
        <position position="55"/>
    </location>
</feature>
<dbReference type="Proteomes" id="UP000625711">
    <property type="component" value="Unassembled WGS sequence"/>
</dbReference>
<organism evidence="1 2">
    <name type="scientific">Rhynchophorus ferrugineus</name>
    <name type="common">Red palm weevil</name>
    <name type="synonym">Curculio ferrugineus</name>
    <dbReference type="NCBI Taxonomy" id="354439"/>
    <lineage>
        <taxon>Eukaryota</taxon>
        <taxon>Metazoa</taxon>
        <taxon>Ecdysozoa</taxon>
        <taxon>Arthropoda</taxon>
        <taxon>Hexapoda</taxon>
        <taxon>Insecta</taxon>
        <taxon>Pterygota</taxon>
        <taxon>Neoptera</taxon>
        <taxon>Endopterygota</taxon>
        <taxon>Coleoptera</taxon>
        <taxon>Polyphaga</taxon>
        <taxon>Cucujiformia</taxon>
        <taxon>Curculionidae</taxon>
        <taxon>Dryophthorinae</taxon>
        <taxon>Rhynchophorus</taxon>
    </lineage>
</organism>
<reference evidence="1" key="1">
    <citation type="submission" date="2020-08" db="EMBL/GenBank/DDBJ databases">
        <title>Genome sequencing and assembly of the red palm weevil Rhynchophorus ferrugineus.</title>
        <authorList>
            <person name="Dias G.B."/>
            <person name="Bergman C.M."/>
            <person name="Manee M."/>
        </authorList>
    </citation>
    <scope>NUCLEOTIDE SEQUENCE</scope>
    <source>
        <strain evidence="1">AA-2017</strain>
        <tissue evidence="1">Whole larva</tissue>
    </source>
</reference>
<evidence type="ECO:0000313" key="1">
    <source>
        <dbReference type="EMBL" id="KAF7276102.1"/>
    </source>
</evidence>
<comment type="caution">
    <text evidence="1">The sequence shown here is derived from an EMBL/GenBank/DDBJ whole genome shotgun (WGS) entry which is preliminary data.</text>
</comment>